<protein>
    <recommendedName>
        <fullName evidence="4">AIG1-type G domain-containing protein</fullName>
    </recommendedName>
</protein>
<keyword evidence="6" id="KW-1185">Reference proteome</keyword>
<dbReference type="PANTHER" id="PTHR10903">
    <property type="entry name" value="GTPASE, IMAP FAMILY MEMBER-RELATED"/>
    <property type="match status" value="1"/>
</dbReference>
<dbReference type="InterPro" id="IPR027417">
    <property type="entry name" value="P-loop_NTPase"/>
</dbReference>
<sequence>MEERTVLVIGKTGNGKSTICNVISGSNDFQEGEFGVSQTKDHLKKEYIVDGVKYIIVDTIGIGDTKLSLQQVLYKIADACYSVKEGLNQVIFVTTGKFSEEEQMSYDLLINVIFSLEIVKYTTIVRTRFGKFRDPHACQNDINLISSENQGLAQIIKGCNKVLHINNINQDDDVDISIKSRNDSRIRLLTHLYGCKSFYKPKELDQLNARIAGHMTDVQKAKAKLVELNKVLSETSKTNQELYKNILNDKKQYEKSLLDLSKSNQEKEENISKIAELTRAMEEKERTNQALLSKLESEKKAYISSIEDAKLKVSQATQGVLKEKSPGVWEYLSGVKKKCSIQ</sequence>
<comment type="caution">
    <text evidence="5">The sequence shown here is derived from an EMBL/GenBank/DDBJ whole genome shotgun (WGS) entry which is preliminary data.</text>
</comment>
<dbReference type="InterPro" id="IPR045058">
    <property type="entry name" value="GIMA/IAN/Toc"/>
</dbReference>
<dbReference type="PANTHER" id="PTHR10903:SF184">
    <property type="entry name" value="GTP-BINDING PROTEIN A"/>
    <property type="match status" value="1"/>
</dbReference>
<dbReference type="GO" id="GO:0005525">
    <property type="term" value="F:GTP binding"/>
    <property type="evidence" value="ECO:0007669"/>
    <property type="project" value="UniProtKB-KW"/>
</dbReference>
<dbReference type="SUPFAM" id="SSF52540">
    <property type="entry name" value="P-loop containing nucleoside triphosphate hydrolases"/>
    <property type="match status" value="1"/>
</dbReference>
<dbReference type="Proteomes" id="UP000695562">
    <property type="component" value="Unassembled WGS sequence"/>
</dbReference>
<name>A0A8J4PUZ8_9MYCE</name>
<evidence type="ECO:0000256" key="2">
    <source>
        <dbReference type="ARBA" id="ARBA00023134"/>
    </source>
</evidence>
<evidence type="ECO:0000313" key="5">
    <source>
        <dbReference type="EMBL" id="KAF2074137.1"/>
    </source>
</evidence>
<accession>A0A8J4PUZ8</accession>
<proteinExistence type="predicted"/>
<dbReference type="AlphaFoldDB" id="A0A8J4PUZ8"/>
<organism evidence="5 6">
    <name type="scientific">Polysphondylium violaceum</name>
    <dbReference type="NCBI Taxonomy" id="133409"/>
    <lineage>
        <taxon>Eukaryota</taxon>
        <taxon>Amoebozoa</taxon>
        <taxon>Evosea</taxon>
        <taxon>Eumycetozoa</taxon>
        <taxon>Dictyostelia</taxon>
        <taxon>Dictyosteliales</taxon>
        <taxon>Dictyosteliaceae</taxon>
        <taxon>Polysphondylium</taxon>
    </lineage>
</organism>
<dbReference type="Gene3D" id="3.40.50.300">
    <property type="entry name" value="P-loop containing nucleotide triphosphate hydrolases"/>
    <property type="match status" value="1"/>
</dbReference>
<evidence type="ECO:0000256" key="3">
    <source>
        <dbReference type="SAM" id="Coils"/>
    </source>
</evidence>
<dbReference type="Pfam" id="PF04548">
    <property type="entry name" value="AIG1"/>
    <property type="match status" value="1"/>
</dbReference>
<reference evidence="5" key="1">
    <citation type="submission" date="2020-01" db="EMBL/GenBank/DDBJ databases">
        <title>Development of genomics and gene disruption for Polysphondylium violaceum indicates a role for the polyketide synthase stlB in stalk morphogenesis.</title>
        <authorList>
            <person name="Narita B."/>
            <person name="Kawabe Y."/>
            <person name="Kin K."/>
            <person name="Saito T."/>
            <person name="Gibbs R."/>
            <person name="Kuspa A."/>
            <person name="Muzny D."/>
            <person name="Queller D."/>
            <person name="Richards S."/>
            <person name="Strassman J."/>
            <person name="Sucgang R."/>
            <person name="Worley K."/>
            <person name="Schaap P."/>
        </authorList>
    </citation>
    <scope>NUCLEOTIDE SEQUENCE</scope>
    <source>
        <strain evidence="5">QSvi11</strain>
    </source>
</reference>
<feature type="domain" description="AIG1-type G" evidence="4">
    <location>
        <begin position="5"/>
        <end position="171"/>
    </location>
</feature>
<gene>
    <name evidence="5" type="ORF">CYY_004540</name>
</gene>
<evidence type="ECO:0000313" key="6">
    <source>
        <dbReference type="Proteomes" id="UP000695562"/>
    </source>
</evidence>
<dbReference type="InterPro" id="IPR006703">
    <property type="entry name" value="G_AIG1"/>
</dbReference>
<keyword evidence="3" id="KW-0175">Coiled coil</keyword>
<dbReference type="OrthoDB" id="8954335at2759"/>
<feature type="coiled-coil region" evidence="3">
    <location>
        <begin position="204"/>
        <end position="312"/>
    </location>
</feature>
<keyword evidence="1" id="KW-0547">Nucleotide-binding</keyword>
<evidence type="ECO:0000256" key="1">
    <source>
        <dbReference type="ARBA" id="ARBA00022741"/>
    </source>
</evidence>
<dbReference type="EMBL" id="AJWJ01000163">
    <property type="protein sequence ID" value="KAF2074137.1"/>
    <property type="molecule type" value="Genomic_DNA"/>
</dbReference>
<evidence type="ECO:0000259" key="4">
    <source>
        <dbReference type="Pfam" id="PF04548"/>
    </source>
</evidence>
<keyword evidence="2" id="KW-0342">GTP-binding</keyword>